<dbReference type="InterPro" id="IPR011215">
    <property type="entry name" value="StiP_N"/>
</dbReference>
<accession>E6LKJ6</accession>
<dbReference type="InterPro" id="IPR048336">
    <property type="entry name" value="StiP-like"/>
</dbReference>
<evidence type="ECO:0000313" key="4">
    <source>
        <dbReference type="Proteomes" id="UP000003434"/>
    </source>
</evidence>
<dbReference type="eggNOG" id="COG1358">
    <property type="taxonomic scope" value="Bacteria"/>
</dbReference>
<comment type="caution">
    <text evidence="3">The sequence shown here is derived from an EMBL/GenBank/DDBJ whole genome shotgun (WGS) entry which is preliminary data.</text>
</comment>
<evidence type="ECO:0000259" key="1">
    <source>
        <dbReference type="Pfam" id="PF11202"/>
    </source>
</evidence>
<reference evidence="3 4" key="1">
    <citation type="submission" date="2010-12" db="EMBL/GenBank/DDBJ databases">
        <authorList>
            <person name="Muzny D."/>
            <person name="Qin X."/>
            <person name="Deng J."/>
            <person name="Jiang H."/>
            <person name="Liu Y."/>
            <person name="Qu J."/>
            <person name="Song X.-Z."/>
            <person name="Zhang L."/>
            <person name="Thornton R."/>
            <person name="Coyle M."/>
            <person name="Francisco L."/>
            <person name="Jackson L."/>
            <person name="Javaid M."/>
            <person name="Korchina V."/>
            <person name="Kovar C."/>
            <person name="Mata R."/>
            <person name="Mathew T."/>
            <person name="Ngo R."/>
            <person name="Nguyen L."/>
            <person name="Nguyen N."/>
            <person name="Okwuonu G."/>
            <person name="Ongeri F."/>
            <person name="Pham C."/>
            <person name="Simmons D."/>
            <person name="Wilczek-Boney K."/>
            <person name="Hale W."/>
            <person name="Jakkamsetti A."/>
            <person name="Pham P."/>
            <person name="Ruth R."/>
            <person name="San Lucas F."/>
            <person name="Warren J."/>
            <person name="Zhang J."/>
            <person name="Zhao Z."/>
            <person name="Zhou C."/>
            <person name="Zhu D."/>
            <person name="Lee S."/>
            <person name="Bess C."/>
            <person name="Blankenburg K."/>
            <person name="Forbes L."/>
            <person name="Fu Q."/>
            <person name="Gubbala S."/>
            <person name="Hirani K."/>
            <person name="Jayaseelan J.C."/>
            <person name="Lara F."/>
            <person name="Munidasa M."/>
            <person name="Palculict T."/>
            <person name="Patil S."/>
            <person name="Pu L.-L."/>
            <person name="Saada N."/>
            <person name="Tang L."/>
            <person name="Weissenberger G."/>
            <person name="Zhu Y."/>
            <person name="Hemphill L."/>
            <person name="Shang Y."/>
            <person name="Youmans B."/>
            <person name="Ayvaz T."/>
            <person name="Ross M."/>
            <person name="Santibanez J."/>
            <person name="Aqrawi P."/>
            <person name="Gross S."/>
            <person name="Joshi V."/>
            <person name="Fowler G."/>
            <person name="Nazareth L."/>
            <person name="Reid J."/>
            <person name="Worley K."/>
            <person name="Petrosino J."/>
            <person name="Highlander S."/>
            <person name="Gibbs R."/>
        </authorList>
    </citation>
    <scope>NUCLEOTIDE SEQUENCE [LARGE SCALE GENOMIC DNA]</scope>
    <source>
        <strain evidence="3 4">DSM 3986</strain>
    </source>
</reference>
<feature type="domain" description="Cysteine protease StiP N-terminal" evidence="1">
    <location>
        <begin position="3"/>
        <end position="247"/>
    </location>
</feature>
<dbReference type="RefSeq" id="WP_008750252.1">
    <property type="nucleotide sequence ID" value="NZ_GL622296.1"/>
</dbReference>
<dbReference type="PIRSF" id="PIRSF020979">
    <property type="entry name" value="UCP020979"/>
    <property type="match status" value="1"/>
</dbReference>
<dbReference type="Pfam" id="PF11202">
    <property type="entry name" value="StiP"/>
    <property type="match status" value="1"/>
</dbReference>
<dbReference type="Proteomes" id="UP000003434">
    <property type="component" value="Unassembled WGS sequence"/>
</dbReference>
<organism evidence="3 4">
    <name type="scientific">Lachnoanaerobaculum saburreum DSM 3986</name>
    <dbReference type="NCBI Taxonomy" id="887325"/>
    <lineage>
        <taxon>Bacteria</taxon>
        <taxon>Bacillati</taxon>
        <taxon>Bacillota</taxon>
        <taxon>Clostridia</taxon>
        <taxon>Lachnospirales</taxon>
        <taxon>Lachnospiraceae</taxon>
        <taxon>Lachnoanaerobaculum</taxon>
    </lineage>
</organism>
<dbReference type="EMBL" id="AEPW01000009">
    <property type="protein sequence ID" value="EFU77654.1"/>
    <property type="molecule type" value="Genomic_DNA"/>
</dbReference>
<dbReference type="InterPro" id="IPR028157">
    <property type="entry name" value="PELOTA_dom"/>
</dbReference>
<dbReference type="InterPro" id="IPR029057">
    <property type="entry name" value="PRTase-like"/>
</dbReference>
<gene>
    <name evidence="3" type="ORF">HMPREF0381_0481</name>
</gene>
<evidence type="ECO:0000259" key="2">
    <source>
        <dbReference type="Pfam" id="PF15608"/>
    </source>
</evidence>
<dbReference type="Pfam" id="PF15608">
    <property type="entry name" value="PELOTA_1"/>
    <property type="match status" value="1"/>
</dbReference>
<proteinExistence type="predicted"/>
<dbReference type="AlphaFoldDB" id="E6LKJ6"/>
<dbReference type="HOGENOM" id="CLU_032640_1_0_9"/>
<sequence>MNSSYKKEDVIFLLKDVTGMVEPLASEKREKLIQSGMHYSEMLPIEYIPSKEYMNIYFDSLRIFGQSVADAIGTLADKVIEKRGKNIVLVSLARAGTPIGILLKRYIKWKYNIELSHYSISIIRDRGIDDNAMKYILAHHNAKDILFVDGWIGKGAILKELKKAATNYKGVSPELAVVCDPAGETTLAGTYNDIFIPSSALNATVCGLVSRTFLRSDIIGKNDFHGAIYYREYESLDLSCQFIDEIQKLFRIYTDNTKLQKTRGIQTRGIIEVQNQAKKFCIEDINLIKPGIGETTRVLLRRVPWKVLIDERYRDDKELRHIIKLAKEKNSEIEYTGLNNYKCMGIIKKMKDI</sequence>
<dbReference type="SUPFAM" id="SSF53271">
    <property type="entry name" value="PRTase-like"/>
    <property type="match status" value="1"/>
</dbReference>
<feature type="domain" description="PELOTA RNA-binding" evidence="2">
    <location>
        <begin position="269"/>
        <end position="349"/>
    </location>
</feature>
<dbReference type="Gene3D" id="3.40.50.2020">
    <property type="match status" value="1"/>
</dbReference>
<evidence type="ECO:0000313" key="3">
    <source>
        <dbReference type="EMBL" id="EFU77654.1"/>
    </source>
</evidence>
<name>E6LKJ6_9FIRM</name>
<protein>
    <submittedName>
        <fullName evidence="3">Uncharacterized protein</fullName>
    </submittedName>
</protein>